<dbReference type="VEuPathDB" id="VectorBase:HLOH_044563"/>
<reference evidence="1 2" key="1">
    <citation type="journal article" date="2020" name="Cell">
        <title>Large-Scale Comparative Analyses of Tick Genomes Elucidate Their Genetic Diversity and Vector Capacities.</title>
        <authorList>
            <consortium name="Tick Genome and Microbiome Consortium (TIGMIC)"/>
            <person name="Jia N."/>
            <person name="Wang J."/>
            <person name="Shi W."/>
            <person name="Du L."/>
            <person name="Sun Y."/>
            <person name="Zhan W."/>
            <person name="Jiang J.F."/>
            <person name="Wang Q."/>
            <person name="Zhang B."/>
            <person name="Ji P."/>
            <person name="Bell-Sakyi L."/>
            <person name="Cui X.M."/>
            <person name="Yuan T.T."/>
            <person name="Jiang B.G."/>
            <person name="Yang W.F."/>
            <person name="Lam T.T."/>
            <person name="Chang Q.C."/>
            <person name="Ding S.J."/>
            <person name="Wang X.J."/>
            <person name="Zhu J.G."/>
            <person name="Ruan X.D."/>
            <person name="Zhao L."/>
            <person name="Wei J.T."/>
            <person name="Ye R.Z."/>
            <person name="Que T.C."/>
            <person name="Du C.H."/>
            <person name="Zhou Y.H."/>
            <person name="Cheng J.X."/>
            <person name="Dai P.F."/>
            <person name="Guo W.B."/>
            <person name="Han X.H."/>
            <person name="Huang E.J."/>
            <person name="Li L.F."/>
            <person name="Wei W."/>
            <person name="Gao Y.C."/>
            <person name="Liu J.Z."/>
            <person name="Shao H.Z."/>
            <person name="Wang X."/>
            <person name="Wang C.C."/>
            <person name="Yang T.C."/>
            <person name="Huo Q.B."/>
            <person name="Li W."/>
            <person name="Chen H.Y."/>
            <person name="Chen S.E."/>
            <person name="Zhou L.G."/>
            <person name="Ni X.B."/>
            <person name="Tian J.H."/>
            <person name="Sheng Y."/>
            <person name="Liu T."/>
            <person name="Pan Y.S."/>
            <person name="Xia L.Y."/>
            <person name="Li J."/>
            <person name="Zhao F."/>
            <person name="Cao W.C."/>
        </authorList>
    </citation>
    <scope>NUCLEOTIDE SEQUENCE [LARGE SCALE GENOMIC DNA]</scope>
    <source>
        <strain evidence="1">HaeL-2018</strain>
    </source>
</reference>
<organism evidence="1 2">
    <name type="scientific">Haemaphysalis longicornis</name>
    <name type="common">Bush tick</name>
    <dbReference type="NCBI Taxonomy" id="44386"/>
    <lineage>
        <taxon>Eukaryota</taxon>
        <taxon>Metazoa</taxon>
        <taxon>Ecdysozoa</taxon>
        <taxon>Arthropoda</taxon>
        <taxon>Chelicerata</taxon>
        <taxon>Arachnida</taxon>
        <taxon>Acari</taxon>
        <taxon>Parasitiformes</taxon>
        <taxon>Ixodida</taxon>
        <taxon>Ixodoidea</taxon>
        <taxon>Ixodidae</taxon>
        <taxon>Haemaphysalinae</taxon>
        <taxon>Haemaphysalis</taxon>
    </lineage>
</organism>
<accession>A0A9J6F8Q3</accession>
<name>A0A9J6F8Q3_HAELO</name>
<comment type="caution">
    <text evidence="1">The sequence shown here is derived from an EMBL/GenBank/DDBJ whole genome shotgun (WGS) entry which is preliminary data.</text>
</comment>
<dbReference type="Proteomes" id="UP000821853">
    <property type="component" value="Chromosome 1"/>
</dbReference>
<gene>
    <name evidence="1" type="ORF">HPB48_015496</name>
</gene>
<dbReference type="AlphaFoldDB" id="A0A9J6F8Q3"/>
<sequence length="74" mass="8766">MHGQFDFNSPCWNGVSASARQLIQGLLQEDVAQRLTAMQVLMHNWLQLWRHAAAWQREPWQVGLHFQRRRRSSP</sequence>
<dbReference type="OrthoDB" id="336747at2759"/>
<dbReference type="InterPro" id="IPR011009">
    <property type="entry name" value="Kinase-like_dom_sf"/>
</dbReference>
<dbReference type="EMBL" id="JABSTR010000001">
    <property type="protein sequence ID" value="KAH9362590.1"/>
    <property type="molecule type" value="Genomic_DNA"/>
</dbReference>
<protein>
    <submittedName>
        <fullName evidence="1">Uncharacterized protein</fullName>
    </submittedName>
</protein>
<proteinExistence type="predicted"/>
<evidence type="ECO:0000313" key="2">
    <source>
        <dbReference type="Proteomes" id="UP000821853"/>
    </source>
</evidence>
<keyword evidence="2" id="KW-1185">Reference proteome</keyword>
<evidence type="ECO:0000313" key="1">
    <source>
        <dbReference type="EMBL" id="KAH9362590.1"/>
    </source>
</evidence>
<dbReference type="SUPFAM" id="SSF56112">
    <property type="entry name" value="Protein kinase-like (PK-like)"/>
    <property type="match status" value="1"/>
</dbReference>
<dbReference type="Gene3D" id="1.10.510.10">
    <property type="entry name" value="Transferase(Phosphotransferase) domain 1"/>
    <property type="match status" value="1"/>
</dbReference>